<feature type="transmembrane region" description="Helical" evidence="2">
    <location>
        <begin position="422"/>
        <end position="442"/>
    </location>
</feature>
<evidence type="ECO:0000256" key="2">
    <source>
        <dbReference type="SAM" id="Phobius"/>
    </source>
</evidence>
<dbReference type="Gene3D" id="1.25.40.10">
    <property type="entry name" value="Tetratricopeptide repeat domain"/>
    <property type="match status" value="2"/>
</dbReference>
<dbReference type="PROSITE" id="PS50293">
    <property type="entry name" value="TPR_REGION"/>
    <property type="match status" value="1"/>
</dbReference>
<organism evidence="3 4">
    <name type="scientific">Fulvivirga marina</name>
    <dbReference type="NCBI Taxonomy" id="2494733"/>
    <lineage>
        <taxon>Bacteria</taxon>
        <taxon>Pseudomonadati</taxon>
        <taxon>Bacteroidota</taxon>
        <taxon>Cytophagia</taxon>
        <taxon>Cytophagales</taxon>
        <taxon>Fulvivirgaceae</taxon>
        <taxon>Fulvivirga</taxon>
    </lineage>
</organism>
<keyword evidence="2" id="KW-0472">Membrane</keyword>
<keyword evidence="2" id="KW-1133">Transmembrane helix</keyword>
<dbReference type="SUPFAM" id="SSF81901">
    <property type="entry name" value="HCP-like"/>
    <property type="match status" value="1"/>
</dbReference>
<dbReference type="Pfam" id="PF13424">
    <property type="entry name" value="TPR_12"/>
    <property type="match status" value="2"/>
</dbReference>
<evidence type="ECO:0000313" key="3">
    <source>
        <dbReference type="EMBL" id="MBL6446433.1"/>
    </source>
</evidence>
<accession>A0A937KDP2</accession>
<dbReference type="PROSITE" id="PS50005">
    <property type="entry name" value="TPR"/>
    <property type="match status" value="2"/>
</dbReference>
<dbReference type="PANTHER" id="PTHR10098">
    <property type="entry name" value="RAPSYN-RELATED"/>
    <property type="match status" value="1"/>
</dbReference>
<protein>
    <submittedName>
        <fullName evidence="3">Tetratricopeptide repeat protein</fullName>
    </submittedName>
</protein>
<dbReference type="PANTHER" id="PTHR10098:SF108">
    <property type="entry name" value="TETRATRICOPEPTIDE REPEAT PROTEIN 28"/>
    <property type="match status" value="1"/>
</dbReference>
<dbReference type="InterPro" id="IPR019734">
    <property type="entry name" value="TPR_rpt"/>
</dbReference>
<feature type="repeat" description="TPR" evidence="1">
    <location>
        <begin position="261"/>
        <end position="294"/>
    </location>
</feature>
<dbReference type="RefSeq" id="WP_202855978.1">
    <property type="nucleotide sequence ID" value="NZ_JAEUGD010000031.1"/>
</dbReference>
<evidence type="ECO:0000313" key="4">
    <source>
        <dbReference type="Proteomes" id="UP000614216"/>
    </source>
</evidence>
<dbReference type="EMBL" id="JAEUGD010000031">
    <property type="protein sequence ID" value="MBL6446433.1"/>
    <property type="molecule type" value="Genomic_DNA"/>
</dbReference>
<keyword evidence="2" id="KW-0812">Transmembrane</keyword>
<dbReference type="Proteomes" id="UP000614216">
    <property type="component" value="Unassembled WGS sequence"/>
</dbReference>
<comment type="caution">
    <text evidence="3">The sequence shown here is derived from an EMBL/GenBank/DDBJ whole genome shotgun (WGS) entry which is preliminary data.</text>
</comment>
<gene>
    <name evidence="3" type="ORF">JMN32_08945</name>
</gene>
<dbReference type="SMART" id="SM00028">
    <property type="entry name" value="TPR"/>
    <property type="match status" value="6"/>
</dbReference>
<dbReference type="SMART" id="SM00671">
    <property type="entry name" value="SEL1"/>
    <property type="match status" value="3"/>
</dbReference>
<dbReference type="SUPFAM" id="SSF48452">
    <property type="entry name" value="TPR-like"/>
    <property type="match status" value="1"/>
</dbReference>
<keyword evidence="1" id="KW-0802">TPR repeat</keyword>
<dbReference type="AlphaFoldDB" id="A0A937KDP2"/>
<name>A0A937KDP2_9BACT</name>
<dbReference type="PROSITE" id="PS51257">
    <property type="entry name" value="PROKAR_LIPOPROTEIN"/>
    <property type="match status" value="1"/>
</dbReference>
<dbReference type="InterPro" id="IPR011990">
    <property type="entry name" value="TPR-like_helical_dom_sf"/>
</dbReference>
<feature type="repeat" description="TPR" evidence="1">
    <location>
        <begin position="136"/>
        <end position="169"/>
    </location>
</feature>
<dbReference type="InterPro" id="IPR006597">
    <property type="entry name" value="Sel1-like"/>
</dbReference>
<sequence length="470" mass="53530">MLVEILKIKYPLIYALLFISLLACEDKEVAPKPQPLPENSAELVTLLESTEDNSFKLEIYWALYKQSRATNEDLALSYLDKQADLAVELENDLLLGKANFGRALINSRNSDYVKAVDYYLTSISSFDKINEVKLAASALSNLGDIFATTGNYEYAEKFFYKAYQTHLNSGDPTRQIIATLNLGICNFFKKDPDFNKAERFFQKALELAGTIEDKQDYYFNRIYNQIGTVKYLQTDYKAAIHNYQLSLEYLGTGEKVEEKQAIAYANIGEAYMDQGNYSEAQRWLEKSLELSSYIKDNLVLVDIHNMTAELFQVQGDHQQATVYLEKAIDVADKDVINESLQETIDLIRVSYKFLQNSGKPVGVAKYETAFSIDGMQDSLEEELLEKANFKSLQAALGLSIELDNQIKEKKAEVEQRELISNIALSLGILLIIAAILGFIYTVNYRRTKRNRDEWKDVCLEVRDVLESIPN</sequence>
<proteinExistence type="predicted"/>
<reference evidence="3" key="1">
    <citation type="submission" date="2021-01" db="EMBL/GenBank/DDBJ databases">
        <title>Fulvivirga kasyanovii gen. nov., sp nov., a novel member of the phylum Bacteroidetes isolated from seawater in a mussel farm.</title>
        <authorList>
            <person name="Zhao L.-H."/>
            <person name="Wang Z.-J."/>
        </authorList>
    </citation>
    <scope>NUCLEOTIDE SEQUENCE</scope>
    <source>
        <strain evidence="3">29W222</strain>
    </source>
</reference>
<evidence type="ECO:0000256" key="1">
    <source>
        <dbReference type="PROSITE-ProRule" id="PRU00339"/>
    </source>
</evidence>
<keyword evidence="4" id="KW-1185">Reference proteome</keyword>